<gene>
    <name evidence="8" type="ORF">BC781_10227</name>
</gene>
<dbReference type="PROSITE" id="PS51257">
    <property type="entry name" value="PROKAR_LIPOPROTEIN"/>
    <property type="match status" value="1"/>
</dbReference>
<proteinExistence type="predicted"/>
<evidence type="ECO:0000256" key="3">
    <source>
        <dbReference type="ARBA" id="ARBA00023157"/>
    </source>
</evidence>
<dbReference type="InterPro" id="IPR000866">
    <property type="entry name" value="AhpC/TSA"/>
</dbReference>
<sequence>MRRFFTFCGAALMMASCAADKQEMVLNGTVENYEGTEVVITMPEGEEWKSDTVKIENGKFQYTKALTSPEVMRISFGDKGGVVAFAEDTVLNFTVNTDSVMGYSLEGSKTQDEYKVASKIDEKYRPQFMNLREEYEKANAEENKEEVEKIIAKYDELDAQISKEKTAFIQENPNSYASAYVFSRNVYYMDLEQMDKTFQLLSPAVQSSFYGKNIKEYIDANKRTAIGQKAPDFKLATPEGGELALSEIKGQKLLLIDFWASWCGPCRRENPNVVKMYEEYKGKGLEILGVSLDNKDENWKKAIEKDQLSWKHVSDLKGWSAAPAKLYGVRSIPNTFLINEKGEIIAKGLHGEELRETIKAYLN</sequence>
<comment type="caution">
    <text evidence="8">The sequence shown here is derived from an EMBL/GenBank/DDBJ whole genome shotgun (WGS) entry which is preliminary data.</text>
</comment>
<dbReference type="EMBL" id="QGDO01000002">
    <property type="protein sequence ID" value="PWJ42486.1"/>
    <property type="molecule type" value="Genomic_DNA"/>
</dbReference>
<dbReference type="AlphaFoldDB" id="A0A315ZA73"/>
<reference evidence="8 9" key="1">
    <citation type="submission" date="2018-03" db="EMBL/GenBank/DDBJ databases">
        <title>Genomic Encyclopedia of Archaeal and Bacterial Type Strains, Phase II (KMG-II): from individual species to whole genera.</title>
        <authorList>
            <person name="Goeker M."/>
        </authorList>
    </citation>
    <scope>NUCLEOTIDE SEQUENCE [LARGE SCALE GENOMIC DNA]</scope>
    <source>
        <strain evidence="8 9">DSM 28229</strain>
    </source>
</reference>
<feature type="chain" id="PRO_5016312455" evidence="6">
    <location>
        <begin position="19"/>
        <end position="363"/>
    </location>
</feature>
<keyword evidence="6" id="KW-0732">Signal</keyword>
<dbReference type="Pfam" id="PF00578">
    <property type="entry name" value="AhpC-TSA"/>
    <property type="match status" value="1"/>
</dbReference>
<dbReference type="InterPro" id="IPR013766">
    <property type="entry name" value="Thioredoxin_domain"/>
</dbReference>
<feature type="domain" description="Thioredoxin" evidence="7">
    <location>
        <begin position="224"/>
        <end position="363"/>
    </location>
</feature>
<keyword evidence="2" id="KW-0201">Cytochrome c-type biogenesis</keyword>
<keyword evidence="4" id="KW-0676">Redox-active center</keyword>
<feature type="coiled-coil region" evidence="5">
    <location>
        <begin position="128"/>
        <end position="160"/>
    </location>
</feature>
<dbReference type="InterPro" id="IPR025380">
    <property type="entry name" value="DUF4369"/>
</dbReference>
<keyword evidence="5" id="KW-0175">Coiled coil</keyword>
<evidence type="ECO:0000259" key="7">
    <source>
        <dbReference type="PROSITE" id="PS51352"/>
    </source>
</evidence>
<dbReference type="InterPro" id="IPR036249">
    <property type="entry name" value="Thioredoxin-like_sf"/>
</dbReference>
<organism evidence="8 9">
    <name type="scientific">Sediminitomix flava</name>
    <dbReference type="NCBI Taxonomy" id="379075"/>
    <lineage>
        <taxon>Bacteria</taxon>
        <taxon>Pseudomonadati</taxon>
        <taxon>Bacteroidota</taxon>
        <taxon>Cytophagia</taxon>
        <taxon>Cytophagales</taxon>
        <taxon>Flammeovirgaceae</taxon>
        <taxon>Sediminitomix</taxon>
    </lineage>
</organism>
<evidence type="ECO:0000256" key="6">
    <source>
        <dbReference type="SAM" id="SignalP"/>
    </source>
</evidence>
<dbReference type="InterPro" id="IPR017937">
    <property type="entry name" value="Thioredoxin_CS"/>
</dbReference>
<evidence type="ECO:0000313" key="8">
    <source>
        <dbReference type="EMBL" id="PWJ42486.1"/>
    </source>
</evidence>
<dbReference type="Proteomes" id="UP000245535">
    <property type="component" value="Unassembled WGS sequence"/>
</dbReference>
<comment type="subcellular location">
    <subcellularLocation>
        <location evidence="1">Cell envelope</location>
    </subcellularLocation>
</comment>
<dbReference type="PANTHER" id="PTHR42852">
    <property type="entry name" value="THIOL:DISULFIDE INTERCHANGE PROTEIN DSBE"/>
    <property type="match status" value="1"/>
</dbReference>
<dbReference type="RefSeq" id="WP_245935593.1">
    <property type="nucleotide sequence ID" value="NZ_QGDO01000002.1"/>
</dbReference>
<keyword evidence="9" id="KW-1185">Reference proteome</keyword>
<evidence type="ECO:0000256" key="1">
    <source>
        <dbReference type="ARBA" id="ARBA00004196"/>
    </source>
</evidence>
<feature type="signal peptide" evidence="6">
    <location>
        <begin position="1"/>
        <end position="18"/>
    </location>
</feature>
<dbReference type="PANTHER" id="PTHR42852:SF6">
    <property type="entry name" value="THIOL:DISULFIDE INTERCHANGE PROTEIN DSBE"/>
    <property type="match status" value="1"/>
</dbReference>
<dbReference type="GO" id="GO:0017004">
    <property type="term" value="P:cytochrome complex assembly"/>
    <property type="evidence" value="ECO:0007669"/>
    <property type="project" value="UniProtKB-KW"/>
</dbReference>
<evidence type="ECO:0000313" key="9">
    <source>
        <dbReference type="Proteomes" id="UP000245535"/>
    </source>
</evidence>
<dbReference type="InterPro" id="IPR050553">
    <property type="entry name" value="Thioredoxin_ResA/DsbE_sf"/>
</dbReference>
<evidence type="ECO:0000256" key="5">
    <source>
        <dbReference type="SAM" id="Coils"/>
    </source>
</evidence>
<evidence type="ECO:0000256" key="2">
    <source>
        <dbReference type="ARBA" id="ARBA00022748"/>
    </source>
</evidence>
<dbReference type="SUPFAM" id="SSF52833">
    <property type="entry name" value="Thioredoxin-like"/>
    <property type="match status" value="1"/>
</dbReference>
<accession>A0A315ZA73</accession>
<dbReference type="PROSITE" id="PS00194">
    <property type="entry name" value="THIOREDOXIN_1"/>
    <property type="match status" value="1"/>
</dbReference>
<keyword evidence="3" id="KW-1015">Disulfide bond</keyword>
<protein>
    <submittedName>
        <fullName evidence="8">Peroxiredoxin</fullName>
    </submittedName>
</protein>
<dbReference type="GO" id="GO:0016491">
    <property type="term" value="F:oxidoreductase activity"/>
    <property type="evidence" value="ECO:0007669"/>
    <property type="project" value="InterPro"/>
</dbReference>
<dbReference type="Gene3D" id="3.40.30.10">
    <property type="entry name" value="Glutaredoxin"/>
    <property type="match status" value="1"/>
</dbReference>
<dbReference type="GO" id="GO:0030313">
    <property type="term" value="C:cell envelope"/>
    <property type="evidence" value="ECO:0007669"/>
    <property type="project" value="UniProtKB-SubCell"/>
</dbReference>
<dbReference type="CDD" id="cd02966">
    <property type="entry name" value="TlpA_like_family"/>
    <property type="match status" value="1"/>
</dbReference>
<name>A0A315ZA73_SEDFL</name>
<dbReference type="Pfam" id="PF14289">
    <property type="entry name" value="DUF4369"/>
    <property type="match status" value="1"/>
</dbReference>
<evidence type="ECO:0000256" key="4">
    <source>
        <dbReference type="ARBA" id="ARBA00023284"/>
    </source>
</evidence>
<dbReference type="PROSITE" id="PS51352">
    <property type="entry name" value="THIOREDOXIN_2"/>
    <property type="match status" value="1"/>
</dbReference>
<dbReference type="GO" id="GO:0016209">
    <property type="term" value="F:antioxidant activity"/>
    <property type="evidence" value="ECO:0007669"/>
    <property type="project" value="InterPro"/>
</dbReference>